<dbReference type="InterPro" id="IPR048348">
    <property type="entry name" value="CCDC22_CC"/>
</dbReference>
<comment type="caution">
    <text evidence="6">The sequence shown here is derived from an EMBL/GenBank/DDBJ whole genome shotgun (WGS) entry which is preliminary data.</text>
</comment>
<feature type="compositionally biased region" description="Low complexity" evidence="3">
    <location>
        <begin position="305"/>
        <end position="324"/>
    </location>
</feature>
<feature type="coiled-coil region" evidence="2">
    <location>
        <begin position="623"/>
        <end position="650"/>
    </location>
</feature>
<feature type="domain" description="CCDC22 coiled-coil" evidence="4">
    <location>
        <begin position="187"/>
        <end position="619"/>
    </location>
</feature>
<dbReference type="Proteomes" id="UP001230188">
    <property type="component" value="Unassembled WGS sequence"/>
</dbReference>
<feature type="compositionally biased region" description="Low complexity" evidence="3">
    <location>
        <begin position="332"/>
        <end position="343"/>
    </location>
</feature>
<sequence length="657" mass="73531">MGDGDAQEAEQILLLALGLSLREVGGVPESVRSVAAVTAEVLVSIVSRSVVLIDEFEEREARPLPQRLPSGAASRHRLCTQIAGRLKELGFGGEIGYNQLLYPSEASTRALLTWLVDRLPRTDEERGGAQEAMDASTVLRFRMAERVGTWTRENWRLPTLRPKGKVVSGARPRRWQTWKLGPAFDKAPLVSRQVPEGADVLPSLLELAAANAIATARAEAALDADDLLAVVVGDDEKETPAPRLALGAASEVDFGWGSRASMPSLRDMVTTLERAARGESDETETASLGRLAHAAWFTHGDDSAAQHAAATKKQQQQQQHVASEAADHEAVAARAEGAATVEETSAVSKLTKVLEKLGEEYQGERKRAVQFESEREAASRRALELEGELESARKRQETLEREYTVRRKTLEMLPESQEAIGKLREICAASQRRLADLQAEWERHRTPLARQIAEKRDERARRRARARAMVDEMKRCRAEMQQMVLDVADKDERAKLLDAEYAKMPKNVNRTLYTYRIMDIIGSIAKQKTEIAKIIDDIRLVQKDNNKVGETLRRTEAIADERVYQEAKAQKSDPAMVQSYRYLSDLRQLFENLVSVIDQNGRVTRDARDYETKSKQLQSRVDANNLRRILDDLQQVRAENEKTLHQLKASRSTFSTS</sequence>
<feature type="domain" description="CCDC22 N-terminal" evidence="5">
    <location>
        <begin position="20"/>
        <end position="120"/>
    </location>
</feature>
<comment type="similarity">
    <text evidence="1">Belongs to the CCDC22 family.</text>
</comment>
<dbReference type="GO" id="GO:2000060">
    <property type="term" value="P:positive regulation of ubiquitin-dependent protein catabolic process"/>
    <property type="evidence" value="ECO:0007669"/>
    <property type="project" value="TreeGrafter"/>
</dbReference>
<dbReference type="Pfam" id="PF05667">
    <property type="entry name" value="CCDC22_CC"/>
    <property type="match status" value="1"/>
</dbReference>
<protein>
    <recommendedName>
        <fullName evidence="8">Coiled-coil domain-containing protein 22 homolog</fullName>
    </recommendedName>
</protein>
<dbReference type="InterPro" id="IPR008530">
    <property type="entry name" value="CCDC22"/>
</dbReference>
<dbReference type="InterPro" id="IPR048349">
    <property type="entry name" value="CCDC22_N"/>
</dbReference>
<dbReference type="GO" id="GO:0097602">
    <property type="term" value="F:cullin family protein binding"/>
    <property type="evidence" value="ECO:0007669"/>
    <property type="project" value="TreeGrafter"/>
</dbReference>
<gene>
    <name evidence="6" type="ORF">CTAYLR_007364</name>
</gene>
<evidence type="ECO:0000313" key="6">
    <source>
        <dbReference type="EMBL" id="KAJ8598153.1"/>
    </source>
</evidence>
<dbReference type="Pfam" id="PF21674">
    <property type="entry name" value="CCDC22_N"/>
    <property type="match status" value="1"/>
</dbReference>
<reference evidence="6" key="1">
    <citation type="submission" date="2023-01" db="EMBL/GenBank/DDBJ databases">
        <title>Metagenome sequencing of chrysophaentin producing Chrysophaeum taylorii.</title>
        <authorList>
            <person name="Davison J."/>
            <person name="Bewley C."/>
        </authorList>
    </citation>
    <scope>NUCLEOTIDE SEQUENCE</scope>
    <source>
        <strain evidence="6">NIES-1699</strain>
    </source>
</reference>
<evidence type="ECO:0000256" key="1">
    <source>
        <dbReference type="ARBA" id="ARBA00006438"/>
    </source>
</evidence>
<evidence type="ECO:0000259" key="5">
    <source>
        <dbReference type="Pfam" id="PF21674"/>
    </source>
</evidence>
<feature type="region of interest" description="Disordered" evidence="3">
    <location>
        <begin position="302"/>
        <end position="345"/>
    </location>
</feature>
<dbReference type="AlphaFoldDB" id="A0AAD7XG95"/>
<feature type="coiled-coil region" evidence="2">
    <location>
        <begin position="354"/>
        <end position="440"/>
    </location>
</feature>
<keyword evidence="7" id="KW-1185">Reference proteome</keyword>
<evidence type="ECO:0000256" key="2">
    <source>
        <dbReference type="SAM" id="Coils"/>
    </source>
</evidence>
<evidence type="ECO:0000259" key="4">
    <source>
        <dbReference type="Pfam" id="PF05667"/>
    </source>
</evidence>
<dbReference type="PANTHER" id="PTHR15668">
    <property type="entry name" value="JM1 PROTEIN"/>
    <property type="match status" value="1"/>
</dbReference>
<dbReference type="EMBL" id="JAQMWT010000685">
    <property type="protein sequence ID" value="KAJ8598153.1"/>
    <property type="molecule type" value="Genomic_DNA"/>
</dbReference>
<evidence type="ECO:0008006" key="8">
    <source>
        <dbReference type="Google" id="ProtNLM"/>
    </source>
</evidence>
<organism evidence="6 7">
    <name type="scientific">Chrysophaeum taylorii</name>
    <dbReference type="NCBI Taxonomy" id="2483200"/>
    <lineage>
        <taxon>Eukaryota</taxon>
        <taxon>Sar</taxon>
        <taxon>Stramenopiles</taxon>
        <taxon>Ochrophyta</taxon>
        <taxon>Pelagophyceae</taxon>
        <taxon>Pelagomonadales</taxon>
        <taxon>Pelagomonadaceae</taxon>
        <taxon>Chrysophaeum</taxon>
    </lineage>
</organism>
<keyword evidence="2" id="KW-0175">Coiled coil</keyword>
<proteinExistence type="inferred from homology"/>
<accession>A0AAD7XG95</accession>
<name>A0AAD7XG95_9STRA</name>
<evidence type="ECO:0000256" key="3">
    <source>
        <dbReference type="SAM" id="MobiDB-lite"/>
    </source>
</evidence>
<dbReference type="PANTHER" id="PTHR15668:SF4">
    <property type="entry name" value="COILED-COIL DOMAIN-CONTAINING PROTEIN 22"/>
    <property type="match status" value="1"/>
</dbReference>
<evidence type="ECO:0000313" key="7">
    <source>
        <dbReference type="Proteomes" id="UP001230188"/>
    </source>
</evidence>